<reference evidence="3 4" key="2">
    <citation type="submission" date="2024-07" db="EMBL/GenBank/DDBJ databases">
        <authorList>
            <person name="Akdeniz Z."/>
        </authorList>
    </citation>
    <scope>NUCLEOTIDE SEQUENCE [LARGE SCALE GENOMIC DNA]</scope>
</reference>
<dbReference type="AlphaFoldDB" id="A0AA86N6E0"/>
<dbReference type="Proteomes" id="UP001642409">
    <property type="component" value="Unassembled WGS sequence"/>
</dbReference>
<evidence type="ECO:0000313" key="2">
    <source>
        <dbReference type="EMBL" id="CAI9913729.1"/>
    </source>
</evidence>
<evidence type="ECO:0000313" key="3">
    <source>
        <dbReference type="EMBL" id="CAL6085234.1"/>
    </source>
</evidence>
<sequence length="274" mass="32455">MSLEQDYEQKCQEIARLREQRVKETEIVRQKFTDQKRIFEAQRDEIVQSHELQLSNLREQLKQQQLNNKALEQANKQLKANSEHKINHLKQTNTTLKETVQKQQDLLLQTKKLARIELVEQQTLSEHTLKTTTEDYNQKLKELNSELQKLRSDETASEVEGLKSQLALLVKQNNEQRNTILTHKSEVEGLKTKITDLTVKYNQLQEKMLEKVNVTPAQQIHIQSMMDKMNKLNKQNEDIKLKYEEVNKEKELLEKKVEQLRFSQDLLRKSKVDL</sequence>
<accession>A0AA86N6E0</accession>
<name>A0AA86N6E0_9EUKA</name>
<keyword evidence="1" id="KW-0175">Coiled coil</keyword>
<reference evidence="2" key="1">
    <citation type="submission" date="2023-06" db="EMBL/GenBank/DDBJ databases">
        <authorList>
            <person name="Kurt Z."/>
        </authorList>
    </citation>
    <scope>NUCLEOTIDE SEQUENCE</scope>
</reference>
<keyword evidence="4" id="KW-1185">Reference proteome</keyword>
<feature type="coiled-coil region" evidence="1">
    <location>
        <begin position="47"/>
        <end position="106"/>
    </location>
</feature>
<dbReference type="EMBL" id="CAXDID020000384">
    <property type="protein sequence ID" value="CAL6085234.1"/>
    <property type="molecule type" value="Genomic_DNA"/>
</dbReference>
<dbReference type="EMBL" id="CATOUU010000032">
    <property type="protein sequence ID" value="CAI9913729.1"/>
    <property type="molecule type" value="Genomic_DNA"/>
</dbReference>
<organism evidence="2">
    <name type="scientific">Hexamita inflata</name>
    <dbReference type="NCBI Taxonomy" id="28002"/>
    <lineage>
        <taxon>Eukaryota</taxon>
        <taxon>Metamonada</taxon>
        <taxon>Diplomonadida</taxon>
        <taxon>Hexamitidae</taxon>
        <taxon>Hexamitinae</taxon>
        <taxon>Hexamita</taxon>
    </lineage>
</organism>
<evidence type="ECO:0000256" key="1">
    <source>
        <dbReference type="SAM" id="Coils"/>
    </source>
</evidence>
<proteinExistence type="predicted"/>
<evidence type="ECO:0000313" key="4">
    <source>
        <dbReference type="Proteomes" id="UP001642409"/>
    </source>
</evidence>
<feature type="coiled-coil region" evidence="1">
    <location>
        <begin position="133"/>
        <end position="263"/>
    </location>
</feature>
<gene>
    <name evidence="2" type="ORF">HINF_LOCUS1374</name>
    <name evidence="3" type="ORF">HINF_LOCUS62586</name>
</gene>
<comment type="caution">
    <text evidence="2">The sequence shown here is derived from an EMBL/GenBank/DDBJ whole genome shotgun (WGS) entry which is preliminary data.</text>
</comment>
<protein>
    <submittedName>
        <fullName evidence="2">Uncharacterized protein</fullName>
    </submittedName>
</protein>